<dbReference type="RefSeq" id="WP_254292182.1">
    <property type="nucleotide sequence ID" value="NZ_JAMLDX010000004.1"/>
</dbReference>
<reference evidence="8" key="1">
    <citation type="submission" date="2022-05" db="EMBL/GenBank/DDBJ databases">
        <title>Sphingomonas sp. strain MG17 Genome sequencing and assembly.</title>
        <authorList>
            <person name="Kim I."/>
        </authorList>
    </citation>
    <scope>NUCLEOTIDE SEQUENCE</scope>
    <source>
        <strain evidence="8">MG17</strain>
    </source>
</reference>
<dbReference type="Proteomes" id="UP001139451">
    <property type="component" value="Unassembled WGS sequence"/>
</dbReference>
<proteinExistence type="inferred from homology"/>
<keyword evidence="3 6" id="KW-0812">Transmembrane</keyword>
<organism evidence="8 9">
    <name type="scientific">Sphingomonas tagetis</name>
    <dbReference type="NCBI Taxonomy" id="2949092"/>
    <lineage>
        <taxon>Bacteria</taxon>
        <taxon>Pseudomonadati</taxon>
        <taxon>Pseudomonadota</taxon>
        <taxon>Alphaproteobacteria</taxon>
        <taxon>Sphingomonadales</taxon>
        <taxon>Sphingomonadaceae</taxon>
        <taxon>Sphingomonas</taxon>
    </lineage>
</organism>
<dbReference type="GO" id="GO:0016020">
    <property type="term" value="C:membrane"/>
    <property type="evidence" value="ECO:0007669"/>
    <property type="project" value="UniProtKB-SubCell"/>
</dbReference>
<evidence type="ECO:0000256" key="3">
    <source>
        <dbReference type="ARBA" id="ARBA00022692"/>
    </source>
</evidence>
<dbReference type="EMBL" id="JAMLDX010000004">
    <property type="protein sequence ID" value="MCP3730056.1"/>
    <property type="molecule type" value="Genomic_DNA"/>
</dbReference>
<accession>A0A9X2HJJ7</accession>
<feature type="transmembrane region" description="Helical" evidence="6">
    <location>
        <begin position="185"/>
        <end position="207"/>
    </location>
</feature>
<feature type="transmembrane region" description="Helical" evidence="6">
    <location>
        <begin position="153"/>
        <end position="173"/>
    </location>
</feature>
<keyword evidence="5 6" id="KW-0472">Membrane</keyword>
<keyword evidence="9" id="KW-1185">Reference proteome</keyword>
<evidence type="ECO:0000256" key="4">
    <source>
        <dbReference type="ARBA" id="ARBA00022989"/>
    </source>
</evidence>
<feature type="domain" description="EamA" evidence="7">
    <location>
        <begin position="154"/>
        <end position="283"/>
    </location>
</feature>
<name>A0A9X2HJJ7_9SPHN</name>
<comment type="similarity">
    <text evidence="2">Belongs to the drug/metabolite transporter (DMT) superfamily. 10 TMS drug/metabolite exporter (DME) (TC 2.A.7.3) family.</text>
</comment>
<feature type="transmembrane region" description="Helical" evidence="6">
    <location>
        <begin position="265"/>
        <end position="284"/>
    </location>
</feature>
<dbReference type="InterPro" id="IPR037185">
    <property type="entry name" value="EmrE-like"/>
</dbReference>
<feature type="transmembrane region" description="Helical" evidence="6">
    <location>
        <begin position="241"/>
        <end position="259"/>
    </location>
</feature>
<comment type="caution">
    <text evidence="8">The sequence shown here is derived from an EMBL/GenBank/DDBJ whole genome shotgun (WGS) entry which is preliminary data.</text>
</comment>
<dbReference type="Pfam" id="PF00892">
    <property type="entry name" value="EamA"/>
    <property type="match status" value="2"/>
</dbReference>
<evidence type="ECO:0000256" key="2">
    <source>
        <dbReference type="ARBA" id="ARBA00009853"/>
    </source>
</evidence>
<evidence type="ECO:0000256" key="1">
    <source>
        <dbReference type="ARBA" id="ARBA00004141"/>
    </source>
</evidence>
<comment type="subcellular location">
    <subcellularLocation>
        <location evidence="1">Membrane</location>
        <topology evidence="1">Multi-pass membrane protein</topology>
    </subcellularLocation>
</comment>
<evidence type="ECO:0000313" key="9">
    <source>
        <dbReference type="Proteomes" id="UP001139451"/>
    </source>
</evidence>
<dbReference type="InterPro" id="IPR000620">
    <property type="entry name" value="EamA_dom"/>
</dbReference>
<protein>
    <submittedName>
        <fullName evidence="8">DMT family transporter</fullName>
    </submittedName>
</protein>
<feature type="domain" description="EamA" evidence="7">
    <location>
        <begin position="13"/>
        <end position="140"/>
    </location>
</feature>
<dbReference type="AlphaFoldDB" id="A0A9X2HJJ7"/>
<gene>
    <name evidence="8" type="ORF">M9978_06400</name>
</gene>
<feature type="transmembrane region" description="Helical" evidence="6">
    <location>
        <begin position="213"/>
        <end position="234"/>
    </location>
</feature>
<dbReference type="Gene3D" id="1.10.3730.20">
    <property type="match status" value="1"/>
</dbReference>
<evidence type="ECO:0000259" key="7">
    <source>
        <dbReference type="Pfam" id="PF00892"/>
    </source>
</evidence>
<keyword evidence="4 6" id="KW-1133">Transmembrane helix</keyword>
<evidence type="ECO:0000313" key="8">
    <source>
        <dbReference type="EMBL" id="MCP3730056.1"/>
    </source>
</evidence>
<evidence type="ECO:0000256" key="5">
    <source>
        <dbReference type="ARBA" id="ARBA00023136"/>
    </source>
</evidence>
<feature type="transmembrane region" description="Helical" evidence="6">
    <location>
        <begin position="41"/>
        <end position="59"/>
    </location>
</feature>
<dbReference type="PANTHER" id="PTHR22911:SF6">
    <property type="entry name" value="SOLUTE CARRIER FAMILY 35 MEMBER G1"/>
    <property type="match status" value="1"/>
</dbReference>
<dbReference type="PANTHER" id="PTHR22911">
    <property type="entry name" value="ACYL-MALONYL CONDENSING ENZYME-RELATED"/>
    <property type="match status" value="1"/>
</dbReference>
<dbReference type="SUPFAM" id="SSF103481">
    <property type="entry name" value="Multidrug resistance efflux transporter EmrE"/>
    <property type="match status" value="2"/>
</dbReference>
<feature type="transmembrane region" description="Helical" evidence="6">
    <location>
        <begin position="96"/>
        <end position="117"/>
    </location>
</feature>
<evidence type="ECO:0000256" key="6">
    <source>
        <dbReference type="SAM" id="Phobius"/>
    </source>
</evidence>
<feature type="transmembrane region" description="Helical" evidence="6">
    <location>
        <begin position="124"/>
        <end position="141"/>
    </location>
</feature>
<feature type="transmembrane region" description="Helical" evidence="6">
    <location>
        <begin position="71"/>
        <end position="90"/>
    </location>
</feature>
<sequence>MTRRASPLTAFAVASLGIAIFSSMDAVMKGLVLALGAYNALMWRMFAGTIVSAIPYAASNPAWPARAVMRIHIVRALVTSAMAFLFFWGLGRVPMAQAIALSFIAPIIALFLAAIVLKERITRATIVATAMAFAGVLVILYGQSQAQLGRDAFWGALAILASAVCYAWNIILMRQQSLVAGATEVAFYQSALVALIYLLAAPFLLTVPAIDHAPALILAAVLATASLFLLSWAYARAQASYLAPTEYTGFLWATLWGWIVFGERVSFFTVAGAALIVGGCILAARRRDHAPVADTEAQL</sequence>